<dbReference type="AlphaFoldDB" id="A0A2U0TAC8"/>
<dbReference type="PANTHER" id="PTHR36180">
    <property type="entry name" value="DNA-BINDING PROTEIN-RELATED-RELATED"/>
    <property type="match status" value="1"/>
</dbReference>
<gene>
    <name evidence="2" type="ORF">C8D76_103101</name>
</gene>
<evidence type="ECO:0000313" key="3">
    <source>
        <dbReference type="Proteomes" id="UP000245909"/>
    </source>
</evidence>
<dbReference type="PANTHER" id="PTHR36180:SF2">
    <property type="entry name" value="BRO FAMILY PROTEIN"/>
    <property type="match status" value="1"/>
</dbReference>
<protein>
    <submittedName>
        <fullName evidence="2">Prophage antirepressor-like protein</fullName>
    </submittedName>
</protein>
<dbReference type="SMART" id="SM01040">
    <property type="entry name" value="Bro-N"/>
    <property type="match status" value="1"/>
</dbReference>
<evidence type="ECO:0000313" key="2">
    <source>
        <dbReference type="EMBL" id="PVX40528.1"/>
    </source>
</evidence>
<proteinExistence type="predicted"/>
<dbReference type="EMBL" id="QENU01000003">
    <property type="protein sequence ID" value="PVX40528.1"/>
    <property type="molecule type" value="Genomic_DNA"/>
</dbReference>
<dbReference type="InterPro" id="IPR003497">
    <property type="entry name" value="BRO_N_domain"/>
</dbReference>
<feature type="domain" description="Bro-N" evidence="1">
    <location>
        <begin position="8"/>
        <end position="119"/>
    </location>
</feature>
<accession>A0A2U0TAC8</accession>
<sequence>MNNNTTLSKEIQNVSNFNFGEASIRVVSINGEPWFVAKDICDAIGIENNRKALLVLDDDEKGVTLSNTLGGQQEMNIVSESGMYTLILRCRDAVKKDSTPYRFRKWVTSEVLPQIRKTGKYEKLDTPILLTKEHQQFIKDFVKNRTLQLPKDKQAKCAIMQWSALKSHFGKSYKEIDDSQFVDAISLLARLPLEGELIIDEFSQDEEALYIIANLYHSLREAYEMGQKIRKGYPYLRQDIDKKLGGHYFHNLNIPTEQALEKAKKYVHAKSERIMFIKGMLSLLEQQPQPKRLANF</sequence>
<evidence type="ECO:0000259" key="1">
    <source>
        <dbReference type="PROSITE" id="PS51750"/>
    </source>
</evidence>
<dbReference type="PROSITE" id="PS51750">
    <property type="entry name" value="BRO_N"/>
    <property type="match status" value="1"/>
</dbReference>
<name>A0A2U0TAC8_9PAST</name>
<comment type="caution">
    <text evidence="2">The sequence shown here is derived from an EMBL/GenBank/DDBJ whole genome shotgun (WGS) entry which is preliminary data.</text>
</comment>
<dbReference type="Pfam" id="PF02498">
    <property type="entry name" value="Bro-N"/>
    <property type="match status" value="1"/>
</dbReference>
<dbReference type="Proteomes" id="UP000245909">
    <property type="component" value="Unassembled WGS sequence"/>
</dbReference>
<organism evidence="2 3">
    <name type="scientific">Alitibacter langaaensis DSM 22999</name>
    <dbReference type="NCBI Taxonomy" id="1122935"/>
    <lineage>
        <taxon>Bacteria</taxon>
        <taxon>Pseudomonadati</taxon>
        <taxon>Pseudomonadota</taxon>
        <taxon>Gammaproteobacteria</taxon>
        <taxon>Pasteurellales</taxon>
        <taxon>Pasteurellaceae</taxon>
        <taxon>Alitibacter</taxon>
    </lineage>
</organism>
<keyword evidence="3" id="KW-1185">Reference proteome</keyword>
<dbReference type="OrthoDB" id="1042522at2"/>
<reference evidence="2 3" key="1">
    <citation type="submission" date="2018-05" db="EMBL/GenBank/DDBJ databases">
        <title>Genomic Encyclopedia of Type Strains, Phase IV (KMG-IV): sequencing the most valuable type-strain genomes for metagenomic binning, comparative biology and taxonomic classification.</title>
        <authorList>
            <person name="Goeker M."/>
        </authorList>
    </citation>
    <scope>NUCLEOTIDE SEQUENCE [LARGE SCALE GENOMIC DNA]</scope>
    <source>
        <strain evidence="2 3">DSM 22999</strain>
    </source>
</reference>